<evidence type="ECO:0000256" key="1">
    <source>
        <dbReference type="ARBA" id="ARBA00022723"/>
    </source>
</evidence>
<dbReference type="PANTHER" id="PTHR38439:SF3">
    <property type="entry name" value="COPPER-RESISTANT CUPROPROTEIN COPI"/>
    <property type="match status" value="1"/>
</dbReference>
<dbReference type="Proteomes" id="UP000198784">
    <property type="component" value="Unassembled WGS sequence"/>
</dbReference>
<evidence type="ECO:0000256" key="3">
    <source>
        <dbReference type="SAM" id="SignalP"/>
    </source>
</evidence>
<gene>
    <name evidence="5" type="ORF">SAMN05216190_12949</name>
</gene>
<dbReference type="STRING" id="289003.SAMN05216190_12949"/>
<keyword evidence="3" id="KW-0732">Signal</keyword>
<dbReference type="SUPFAM" id="SSF49503">
    <property type="entry name" value="Cupredoxins"/>
    <property type="match status" value="1"/>
</dbReference>
<dbReference type="CDD" id="cd04211">
    <property type="entry name" value="Cupredoxin_like_2"/>
    <property type="match status" value="1"/>
</dbReference>
<dbReference type="AlphaFoldDB" id="A0A1I5V858"/>
<reference evidence="6" key="1">
    <citation type="submission" date="2016-10" db="EMBL/GenBank/DDBJ databases">
        <authorList>
            <person name="Varghese N."/>
            <person name="Submissions S."/>
        </authorList>
    </citation>
    <scope>NUCLEOTIDE SEQUENCE [LARGE SCALE GENOMIC DNA]</scope>
    <source>
        <strain evidence="6">DSM 17834</strain>
    </source>
</reference>
<dbReference type="GO" id="GO:0009055">
    <property type="term" value="F:electron transfer activity"/>
    <property type="evidence" value="ECO:0007669"/>
    <property type="project" value="InterPro"/>
</dbReference>
<keyword evidence="2" id="KW-0186">Copper</keyword>
<evidence type="ECO:0000313" key="6">
    <source>
        <dbReference type="Proteomes" id="UP000198784"/>
    </source>
</evidence>
<name>A0A1I5V858_9PSED</name>
<dbReference type="Pfam" id="PF00127">
    <property type="entry name" value="Copper-bind"/>
    <property type="match status" value="1"/>
</dbReference>
<sequence length="177" mass="19036">MKAKLASLFITTTLIFSAFIAMASPSHSKSDIGQPGGSTKADRTIEIRMGDIFFEPKSIDIKAGETVRFVLKNEGSLLHEFNLGMAAAHAAHQKEMAAMFQNGTLSPTGAQDMSNMDHAMGGMKMVGMKHDDPNSVLIEPGATEELVWTFTNATGLEFACNIPGHYQSGMVGKVNVR</sequence>
<dbReference type="RefSeq" id="WP_090504020.1">
    <property type="nucleotide sequence ID" value="NZ_FOWX01000029.1"/>
</dbReference>
<dbReference type="InterPro" id="IPR050845">
    <property type="entry name" value="Cu-binding_ET"/>
</dbReference>
<feature type="chain" id="PRO_5011682252" evidence="3">
    <location>
        <begin position="24"/>
        <end position="177"/>
    </location>
</feature>
<evidence type="ECO:0000259" key="4">
    <source>
        <dbReference type="Pfam" id="PF00127"/>
    </source>
</evidence>
<protein>
    <submittedName>
        <fullName evidence="5">Uncharacterized copper-binding protein, cupredoxin-like subfamily</fullName>
    </submittedName>
</protein>
<dbReference type="InterPro" id="IPR008972">
    <property type="entry name" value="Cupredoxin"/>
</dbReference>
<dbReference type="InterPro" id="IPR000923">
    <property type="entry name" value="BlueCu_1"/>
</dbReference>
<evidence type="ECO:0000313" key="5">
    <source>
        <dbReference type="EMBL" id="SFQ03620.1"/>
    </source>
</evidence>
<dbReference type="PANTHER" id="PTHR38439">
    <property type="entry name" value="AURACYANIN-B"/>
    <property type="match status" value="1"/>
</dbReference>
<dbReference type="GO" id="GO:0005507">
    <property type="term" value="F:copper ion binding"/>
    <property type="evidence" value="ECO:0007669"/>
    <property type="project" value="InterPro"/>
</dbReference>
<dbReference type="Gene3D" id="2.60.40.420">
    <property type="entry name" value="Cupredoxins - blue copper proteins"/>
    <property type="match status" value="1"/>
</dbReference>
<organism evidence="5 6">
    <name type="scientific">Pseudomonas borbori</name>
    <dbReference type="NCBI Taxonomy" id="289003"/>
    <lineage>
        <taxon>Bacteria</taxon>
        <taxon>Pseudomonadati</taxon>
        <taxon>Pseudomonadota</taxon>
        <taxon>Gammaproteobacteria</taxon>
        <taxon>Pseudomonadales</taxon>
        <taxon>Pseudomonadaceae</taxon>
        <taxon>Pseudomonas</taxon>
    </lineage>
</organism>
<proteinExistence type="predicted"/>
<evidence type="ECO:0000256" key="2">
    <source>
        <dbReference type="ARBA" id="ARBA00023008"/>
    </source>
</evidence>
<accession>A0A1I5V858</accession>
<dbReference type="EMBL" id="FOWX01000029">
    <property type="protein sequence ID" value="SFQ03620.1"/>
    <property type="molecule type" value="Genomic_DNA"/>
</dbReference>
<keyword evidence="1" id="KW-0479">Metal-binding</keyword>
<feature type="domain" description="Blue (type 1) copper" evidence="4">
    <location>
        <begin position="45"/>
        <end position="176"/>
    </location>
</feature>
<feature type="signal peptide" evidence="3">
    <location>
        <begin position="1"/>
        <end position="23"/>
    </location>
</feature>
<dbReference type="OrthoDB" id="9816061at2"/>
<keyword evidence="6" id="KW-1185">Reference proteome</keyword>